<dbReference type="InParanoid" id="Q7NNS4"/>
<proteinExistence type="predicted"/>
<dbReference type="HOGENOM" id="CLU_040905_0_0_3"/>
<dbReference type="InterPro" id="IPR015943">
    <property type="entry name" value="WD40/YVTN_repeat-like_dom_sf"/>
</dbReference>
<dbReference type="EMBL" id="BA000045">
    <property type="protein sequence ID" value="BAC88277.1"/>
    <property type="molecule type" value="Genomic_DNA"/>
</dbReference>
<dbReference type="OrthoDB" id="581621at2"/>
<dbReference type="AlphaFoldDB" id="Q7NNS4"/>
<dbReference type="PATRIC" id="fig|251221.4.peg.339"/>
<name>Q7NNS4_GLOVI</name>
<dbReference type="eggNOG" id="COG3391">
    <property type="taxonomic scope" value="Bacteria"/>
</dbReference>
<sequence>MTLRPLYHWRCPDLPPWHWMRRRRRPFVRTCTLAIPVRQMAQGSQSKYPGRLRTIGPTIVIDKDMQVIYSAIASLGPPPAGDRQNGWMPAGRFCAGHFYIDSVWRRTMGSLMDRLSQSGRTCIWPWVVLGVGLMSGPALAGPTDASCYAQRNLVSNSSAFAPQIVDPLVRNAWGLSLRPAGLGGHFWVANTETGTATTYVGDTDSTPLYQDDLKFVTVAPPPLAAEGTTATPTGQVFSGSDTDFVVSGEGITAPSRFLWVTEDGTLSGWAERTNPDGSVERMTRSVLVVDKSQQGAIYKGLAVTPYPRGNRLYAANFAQGRIEVYDGAFRPVPLIRTTTQGWIEPFAHPEAVPAEYAPFNVQFLGERVYVTYAKTTEDPNTEEQGPGLGYVAVFTPRGQYLRTLEHSERLNAPWGLAIAPEDFGSLSGALLVGNFGDGTIVAFDRQSGQQVGYLSGPDRQSIKVDGLWGLTFGNGESLGRANYLYFAAGPNDEQDGLFGSLNAVSCTAGGA</sequence>
<dbReference type="NCBIfam" id="TIGR03118">
    <property type="entry name" value="PEPCTERM_chp_1"/>
    <property type="match status" value="1"/>
</dbReference>
<dbReference type="Proteomes" id="UP000000557">
    <property type="component" value="Chromosome"/>
</dbReference>
<gene>
    <name evidence="1" type="ordered locus">gll0336</name>
</gene>
<protein>
    <submittedName>
        <fullName evidence="1">Gll0336 protein</fullName>
    </submittedName>
</protein>
<keyword evidence="2" id="KW-1185">Reference proteome</keyword>
<dbReference type="InterPro" id="IPR011044">
    <property type="entry name" value="Quino_amine_DH_bsu"/>
</dbReference>
<accession>Q7NNS4</accession>
<dbReference type="KEGG" id="gvi:gll0336"/>
<dbReference type="Gene3D" id="2.130.10.10">
    <property type="entry name" value="YVTN repeat-like/Quinoprotein amine dehydrogenase"/>
    <property type="match status" value="1"/>
</dbReference>
<reference evidence="1 2" key="1">
    <citation type="journal article" date="2003" name="DNA Res.">
        <title>Complete genome structure of Gloeobacter violaceus PCC 7421, a cyanobacterium that lacks thylakoids.</title>
        <authorList>
            <person name="Nakamura Y."/>
            <person name="Kaneko T."/>
            <person name="Sato S."/>
            <person name="Mimuro M."/>
            <person name="Miyashita H."/>
            <person name="Tsuchiya T."/>
            <person name="Sasamoto S."/>
            <person name="Watanabe A."/>
            <person name="Kawashima K."/>
            <person name="Kishida Y."/>
            <person name="Kiyokawa C."/>
            <person name="Kohara M."/>
            <person name="Matsumoto M."/>
            <person name="Matsuno A."/>
            <person name="Nakazaki N."/>
            <person name="Shimpo S."/>
            <person name="Takeuchi C."/>
            <person name="Yamada M."/>
            <person name="Tabata S."/>
        </authorList>
    </citation>
    <scope>NUCLEOTIDE SEQUENCE [LARGE SCALE GENOMIC DNA]</scope>
    <source>
        <strain evidence="2">ATCC 29082 / PCC 7421</strain>
    </source>
</reference>
<dbReference type="EnsemblBacteria" id="BAC88277">
    <property type="protein sequence ID" value="BAC88277"/>
    <property type="gene ID" value="BAC88277"/>
</dbReference>
<evidence type="ECO:0000313" key="2">
    <source>
        <dbReference type="Proteomes" id="UP000000557"/>
    </source>
</evidence>
<organism evidence="1 2">
    <name type="scientific">Gloeobacter violaceus (strain ATCC 29082 / PCC 7421)</name>
    <dbReference type="NCBI Taxonomy" id="251221"/>
    <lineage>
        <taxon>Bacteria</taxon>
        <taxon>Bacillati</taxon>
        <taxon>Cyanobacteriota</taxon>
        <taxon>Cyanophyceae</taxon>
        <taxon>Gloeobacterales</taxon>
        <taxon>Gloeobacteraceae</taxon>
        <taxon>Gloeobacter</taxon>
    </lineage>
</organism>
<dbReference type="InterPro" id="IPR017549">
    <property type="entry name" value="APMV_L690"/>
</dbReference>
<dbReference type="SUPFAM" id="SSF50969">
    <property type="entry name" value="YVTN repeat-like/Quinoprotein amine dehydrogenase"/>
    <property type="match status" value="1"/>
</dbReference>
<evidence type="ECO:0000313" key="1">
    <source>
        <dbReference type="EMBL" id="BAC88277.1"/>
    </source>
</evidence>
<reference evidence="1 2" key="2">
    <citation type="journal article" date="2003" name="DNA Res.">
        <title>Complete genome structure of Gloeobacter violaceus PCC 7421, a cyanobacterium that lacks thylakoids (supplement).</title>
        <authorList>
            <person name="Nakamura Y."/>
            <person name="Kaneko T."/>
            <person name="Sato S."/>
            <person name="Mimuro M."/>
            <person name="Miyashita H."/>
            <person name="Tsuchiya T."/>
            <person name="Sasamoto S."/>
            <person name="Watanabe A."/>
            <person name="Kawashima K."/>
            <person name="Kishida Y."/>
            <person name="Kiyokawa C."/>
            <person name="Kohara M."/>
            <person name="Matsumoto M."/>
            <person name="Matsuno A."/>
            <person name="Nakazaki N."/>
            <person name="Shimpo S."/>
            <person name="Takeuchi C."/>
            <person name="Yamada M."/>
            <person name="Tabata S."/>
        </authorList>
    </citation>
    <scope>NUCLEOTIDE SEQUENCE [LARGE SCALE GENOMIC DNA]</scope>
    <source>
        <strain evidence="2">ATCC 29082 / PCC 7421</strain>
    </source>
</reference>
<dbReference type="STRING" id="251221.gene:10757808"/>